<dbReference type="PANTHER" id="PTHR10788:SF94">
    <property type="entry name" value="ALPHA,ALPHA-TREHALOSE-PHOSPHATE SYNTHASE [UDP-FORMING] 5"/>
    <property type="match status" value="1"/>
</dbReference>
<feature type="compositionally biased region" description="Low complexity" evidence="3">
    <location>
        <begin position="677"/>
        <end position="694"/>
    </location>
</feature>
<dbReference type="GO" id="GO:0004805">
    <property type="term" value="F:trehalose-phosphatase activity"/>
    <property type="evidence" value="ECO:0007669"/>
    <property type="project" value="TreeGrafter"/>
</dbReference>
<dbReference type="VEuPathDB" id="CryptoDB:Cvel_23639"/>
<evidence type="ECO:0000256" key="1">
    <source>
        <dbReference type="ARBA" id="ARBA00005409"/>
    </source>
</evidence>
<dbReference type="Gene3D" id="3.40.50.2000">
    <property type="entry name" value="Glycogen Phosphorylase B"/>
    <property type="match status" value="2"/>
</dbReference>
<comment type="similarity">
    <text evidence="2">In the C-terminal section; belongs to the trehalose phosphatase family.</text>
</comment>
<proteinExistence type="inferred from homology"/>
<dbReference type="CDD" id="cd01627">
    <property type="entry name" value="HAD_TPP"/>
    <property type="match status" value="1"/>
</dbReference>
<organism evidence="4">
    <name type="scientific">Chromera velia CCMP2878</name>
    <dbReference type="NCBI Taxonomy" id="1169474"/>
    <lineage>
        <taxon>Eukaryota</taxon>
        <taxon>Sar</taxon>
        <taxon>Alveolata</taxon>
        <taxon>Colpodellida</taxon>
        <taxon>Chromeraceae</taxon>
        <taxon>Chromera</taxon>
    </lineage>
</organism>
<accession>A0A0G4GW08</accession>
<dbReference type="Pfam" id="PF02358">
    <property type="entry name" value="Trehalose_PPase"/>
    <property type="match status" value="1"/>
</dbReference>
<protein>
    <submittedName>
        <fullName evidence="4">Uncharacterized protein</fullName>
    </submittedName>
</protein>
<evidence type="ECO:0000256" key="3">
    <source>
        <dbReference type="SAM" id="MobiDB-lite"/>
    </source>
</evidence>
<reference evidence="4" key="1">
    <citation type="submission" date="2014-11" db="EMBL/GenBank/DDBJ databases">
        <authorList>
            <person name="Otto D Thomas"/>
            <person name="Naeem Raeece"/>
        </authorList>
    </citation>
    <scope>NUCLEOTIDE SEQUENCE</scope>
</reference>
<dbReference type="SUPFAM" id="SSF56784">
    <property type="entry name" value="HAD-like"/>
    <property type="match status" value="1"/>
</dbReference>
<dbReference type="InterPro" id="IPR023214">
    <property type="entry name" value="HAD_sf"/>
</dbReference>
<feature type="compositionally biased region" description="Pro residues" evidence="3">
    <location>
        <begin position="645"/>
        <end position="660"/>
    </location>
</feature>
<feature type="compositionally biased region" description="Polar residues" evidence="3">
    <location>
        <begin position="622"/>
        <end position="633"/>
    </location>
</feature>
<feature type="compositionally biased region" description="Low complexity" evidence="3">
    <location>
        <begin position="767"/>
        <end position="778"/>
    </location>
</feature>
<feature type="region of interest" description="Disordered" evidence="3">
    <location>
        <begin position="603"/>
        <end position="699"/>
    </location>
</feature>
<dbReference type="GO" id="GO:0005992">
    <property type="term" value="P:trehalose biosynthetic process"/>
    <property type="evidence" value="ECO:0007669"/>
    <property type="project" value="InterPro"/>
</dbReference>
<dbReference type="PANTHER" id="PTHR10788">
    <property type="entry name" value="TREHALOSE-6-PHOSPHATE SYNTHASE"/>
    <property type="match status" value="1"/>
</dbReference>
<dbReference type="Pfam" id="PF00982">
    <property type="entry name" value="Glyco_transf_20"/>
    <property type="match status" value="1"/>
</dbReference>
<dbReference type="NCBIfam" id="TIGR00685">
    <property type="entry name" value="T6PP"/>
    <property type="match status" value="1"/>
</dbReference>
<dbReference type="GO" id="GO:0005829">
    <property type="term" value="C:cytosol"/>
    <property type="evidence" value="ECO:0007669"/>
    <property type="project" value="TreeGrafter"/>
</dbReference>
<feature type="region of interest" description="Disordered" evidence="3">
    <location>
        <begin position="218"/>
        <end position="251"/>
    </location>
</feature>
<dbReference type="FunFam" id="3.40.50.1000:FF:000052">
    <property type="entry name" value="Alpha,alpha-trehalose-phosphate synthase [UDP-forming] 6"/>
    <property type="match status" value="1"/>
</dbReference>
<dbReference type="NCBIfam" id="TIGR01484">
    <property type="entry name" value="HAD-SF-IIB"/>
    <property type="match status" value="1"/>
</dbReference>
<gene>
    <name evidence="4" type="ORF">Cvel_23639</name>
</gene>
<evidence type="ECO:0000313" key="4">
    <source>
        <dbReference type="EMBL" id="CEM35145.1"/>
    </source>
</evidence>
<sequence length="907" mass="99217">IIKAMLCADLVGFHFFEYARHFMVTCKRLLGLSHHFRRGGFVGIEYLGRSVMIRIGHVPLSFSELRSCVSGSEDVRERTRRLREEVEGRFIFGSVDRCDSLAGVFLKLQAFEAFLDDYPYAQGRCVLVQLVYPFLNMHEDTESIQRDLTEKAQRLNNKYSQLARGRASVILEFAEIEREQKWALFEASDCLVDTSVRDGLNLNPFEFICCKAAAEADSQTGEGEEKGQGTAGTDTTGGGVVGDTGQQEQQQQLKLEKPGFMILSEFSGSSRVLASAMRVNPWKSDAVAQMMDRALKADPREIAELLPKYQRDKAYLQRGSTSRWVEEFLHDLRRGRRKDGSVFVTWGVGQTGYKLLGVDAHFRKLELSAVVQAYRVAATLRVLFFDHEGTLAPDKRRFTSHIQQLTARGSPPSELVMRCLAALCRDPKNVVVILSGREKSYLDEWFAGIPNLGLCAEHGFYCKVPALSGDKWEAMSSSVDFRWKDLAMEMMTQYAKRCQGAYVENKGSALVWQYRDADPDFGSWQAKELESSLSQLLVGHPVSIISGKGYVEAKLRGINKGTAIQKVLDRLVPDSGSVDFLLCIGDDRSDEDMFQVVSDIRKAAGDRDEEPPDVAFSGLGAATSTAKGTQRVNLTPVRTDFLRSPSPPDTSPTAAEPPPLDRSFTEGEGRFPPEPPEAASSPHADADAVPSAAAGDIEGIGTSTPAVRVTYADAPPNAAADSHAEANGRPTAVHRGNPTLVSSLTDEHPAGRGARRGLDGGSGTFDSSSATSASAAAAVKQQPRQRHGSITMLTGGSGRNRVAFIDTLQYIQAKLKSFQKYESYFAVTVGQKPSHARYYLDSVEEVSELLEALELWQTKKQVPVLGGSVAATSFTLPTGMGTKGPPSKGVAGLFSELPTLTEEGQDN</sequence>
<dbReference type="InterPro" id="IPR036412">
    <property type="entry name" value="HAD-like_sf"/>
</dbReference>
<feature type="non-terminal residue" evidence="4">
    <location>
        <position position="1"/>
    </location>
</feature>
<dbReference type="EMBL" id="CDMZ01001611">
    <property type="protein sequence ID" value="CEM35145.1"/>
    <property type="molecule type" value="Genomic_DNA"/>
</dbReference>
<dbReference type="Gene3D" id="3.30.70.1020">
    <property type="entry name" value="Trehalose-6-phosphate phosphatase related protein, domain 2"/>
    <property type="match status" value="1"/>
</dbReference>
<dbReference type="InterPro" id="IPR003337">
    <property type="entry name" value="Trehalose_PPase"/>
</dbReference>
<dbReference type="InterPro" id="IPR006379">
    <property type="entry name" value="HAD-SF_hydro_IIB"/>
</dbReference>
<dbReference type="SUPFAM" id="SSF53756">
    <property type="entry name" value="UDP-Glycosyltransferase/glycogen phosphorylase"/>
    <property type="match status" value="1"/>
</dbReference>
<dbReference type="InterPro" id="IPR001830">
    <property type="entry name" value="Glyco_trans_20"/>
</dbReference>
<feature type="region of interest" description="Disordered" evidence="3">
    <location>
        <begin position="717"/>
        <end position="794"/>
    </location>
</feature>
<comment type="similarity">
    <text evidence="1">In the N-terminal section; belongs to the glycosyltransferase 20 family.</text>
</comment>
<evidence type="ECO:0000256" key="2">
    <source>
        <dbReference type="ARBA" id="ARBA00006330"/>
    </source>
</evidence>
<dbReference type="Gene3D" id="3.40.50.1000">
    <property type="entry name" value="HAD superfamily/HAD-like"/>
    <property type="match status" value="2"/>
</dbReference>
<name>A0A0G4GW08_9ALVE</name>
<dbReference type="AlphaFoldDB" id="A0A0G4GW08"/>